<organism evidence="7 8">
    <name type="scientific">Siminovitchia fordii</name>
    <dbReference type="NCBI Taxonomy" id="254759"/>
    <lineage>
        <taxon>Bacteria</taxon>
        <taxon>Bacillati</taxon>
        <taxon>Bacillota</taxon>
        <taxon>Bacilli</taxon>
        <taxon>Bacillales</taxon>
        <taxon>Bacillaceae</taxon>
        <taxon>Siminovitchia</taxon>
    </lineage>
</organism>
<evidence type="ECO:0000313" key="7">
    <source>
        <dbReference type="EMBL" id="GIN22444.1"/>
    </source>
</evidence>
<dbReference type="PANTHER" id="PTHR30213:SF0">
    <property type="entry name" value="UPF0761 MEMBRANE PROTEIN YIHY"/>
    <property type="match status" value="1"/>
</dbReference>
<evidence type="ECO:0000256" key="2">
    <source>
        <dbReference type="ARBA" id="ARBA00022475"/>
    </source>
</evidence>
<evidence type="ECO:0000256" key="4">
    <source>
        <dbReference type="ARBA" id="ARBA00022989"/>
    </source>
</evidence>
<name>A0ABQ4K9P1_9BACI</name>
<keyword evidence="4 6" id="KW-1133">Transmembrane helix</keyword>
<dbReference type="Pfam" id="PF03631">
    <property type="entry name" value="Virul_fac_BrkB"/>
    <property type="match status" value="1"/>
</dbReference>
<feature type="transmembrane region" description="Helical" evidence="6">
    <location>
        <begin position="139"/>
        <end position="157"/>
    </location>
</feature>
<feature type="transmembrane region" description="Helical" evidence="6">
    <location>
        <begin position="38"/>
        <end position="61"/>
    </location>
</feature>
<keyword evidence="2" id="KW-1003">Cell membrane</keyword>
<feature type="transmembrane region" description="Helical" evidence="6">
    <location>
        <begin position="247"/>
        <end position="270"/>
    </location>
</feature>
<dbReference type="InterPro" id="IPR017039">
    <property type="entry name" value="Virul_fac_BrkB"/>
</dbReference>
<feature type="transmembrane region" description="Helical" evidence="6">
    <location>
        <begin position="96"/>
        <end position="118"/>
    </location>
</feature>
<dbReference type="PANTHER" id="PTHR30213">
    <property type="entry name" value="INNER MEMBRANE PROTEIN YHJD"/>
    <property type="match status" value="1"/>
</dbReference>
<dbReference type="NCBIfam" id="TIGR00765">
    <property type="entry name" value="yihY_not_rbn"/>
    <property type="match status" value="1"/>
</dbReference>
<dbReference type="Proteomes" id="UP000680279">
    <property type="component" value="Unassembled WGS sequence"/>
</dbReference>
<keyword evidence="3 6" id="KW-0812">Transmembrane</keyword>
<protein>
    <submittedName>
        <fullName evidence="7">Ribonuclease-like protein YfkH</fullName>
    </submittedName>
</protein>
<sequence length="280" mass="31941">MYIETGSNQGRVEMRFILDISKRFFVDRFHDQSAQMAYFFMLSIFPFLIFVLSILSFLPIYSTDVLSAIEQFAPKGSYALIENNVILIFDRQSTRLASFSLIASFWISSMAVQSLVRAMNDAYGIVRKEGFFLALGKDLFLTAILMVTLTISLLVPIGEEIGRVFLSSRLDMPFIFYESWFLIKWGIGTIYLFFFFMLIYKFVPSGNIPFSSVLRGAVFSTVGWQCASIGFSYYVSYINYSQLYGQLGSIIVLMIWFYLTAAVLLIGGLINASYININHK</sequence>
<comment type="subcellular location">
    <subcellularLocation>
        <location evidence="1">Cell membrane</location>
        <topology evidence="1">Multi-pass membrane protein</topology>
    </subcellularLocation>
</comment>
<gene>
    <name evidence="7" type="primary">yfkH</name>
    <name evidence="7" type="ORF">J1TS3_35780</name>
</gene>
<keyword evidence="5 6" id="KW-0472">Membrane</keyword>
<evidence type="ECO:0000313" key="8">
    <source>
        <dbReference type="Proteomes" id="UP000680279"/>
    </source>
</evidence>
<dbReference type="PIRSF" id="PIRSF035875">
    <property type="entry name" value="RNase_BN"/>
    <property type="match status" value="1"/>
</dbReference>
<feature type="transmembrane region" description="Helical" evidence="6">
    <location>
        <begin position="212"/>
        <end position="235"/>
    </location>
</feature>
<keyword evidence="8" id="KW-1185">Reference proteome</keyword>
<reference evidence="7 8" key="1">
    <citation type="submission" date="2021-03" db="EMBL/GenBank/DDBJ databases">
        <title>Antimicrobial resistance genes in bacteria isolated from Japanese honey, and their potential for conferring macrolide and lincosamide resistance in the American foulbrood pathogen Paenibacillus larvae.</title>
        <authorList>
            <person name="Okamoto M."/>
            <person name="Kumagai M."/>
            <person name="Kanamori H."/>
            <person name="Takamatsu D."/>
        </authorList>
    </citation>
    <scope>NUCLEOTIDE SEQUENCE [LARGE SCALE GENOMIC DNA]</scope>
    <source>
        <strain evidence="7 8">J1TS3</strain>
    </source>
</reference>
<evidence type="ECO:0000256" key="6">
    <source>
        <dbReference type="SAM" id="Phobius"/>
    </source>
</evidence>
<evidence type="ECO:0000256" key="1">
    <source>
        <dbReference type="ARBA" id="ARBA00004651"/>
    </source>
</evidence>
<evidence type="ECO:0000256" key="3">
    <source>
        <dbReference type="ARBA" id="ARBA00022692"/>
    </source>
</evidence>
<accession>A0ABQ4K9P1</accession>
<evidence type="ECO:0000256" key="5">
    <source>
        <dbReference type="ARBA" id="ARBA00023136"/>
    </source>
</evidence>
<dbReference type="EMBL" id="BOQT01000017">
    <property type="protein sequence ID" value="GIN22444.1"/>
    <property type="molecule type" value="Genomic_DNA"/>
</dbReference>
<proteinExistence type="predicted"/>
<feature type="transmembrane region" description="Helical" evidence="6">
    <location>
        <begin position="177"/>
        <end position="200"/>
    </location>
</feature>
<comment type="caution">
    <text evidence="7">The sequence shown here is derived from an EMBL/GenBank/DDBJ whole genome shotgun (WGS) entry which is preliminary data.</text>
</comment>